<dbReference type="GO" id="GO:0016020">
    <property type="term" value="C:membrane"/>
    <property type="evidence" value="ECO:0007669"/>
    <property type="project" value="UniProtKB-SubCell"/>
</dbReference>
<keyword evidence="2 7" id="KW-0812">Transmembrane</keyword>
<dbReference type="Pfam" id="PF20684">
    <property type="entry name" value="Fung_rhodopsin"/>
    <property type="match status" value="1"/>
</dbReference>
<sequence length="431" mass="48673">MALTLSVRSISRGMNLGSAKRFQTDDYLMLLVLSFYTTLVATINIVRYANSNLLPPGYDINDLARSDIAEREYGSKLILVVEQCQCCTIWLAKACLLILYLRLTTMRRENIAIKVLCGYVAFGFVFMEIFYFGVWCRPFYDYWAVPTDNIQCSAATNHLITNAVLNLTSDLIMIAIGLPMFLRLKLPMKKKVPIVGIFSLGLFVILAAILNKVYSFSQPFGSLWTYWYVRESSTALLVANLPFVWTFWRRVTGMTSVDGKSRHDSVVHEDVLSNRSEKPATGRRSSARRQPSFPWNVEATEIRHDDVEMGGRIVRVRTGGSMTLDEILGESSTDLTQGEQVTEYTHPALFYSKKGKEDGHIPPHLPRAVLSDVSPRDVAPVNDENKKAHHDKMLFSKSEEMSLSSSLSRDSNVQALPRKLYEIEGISTIVR</sequence>
<keyword evidence="10" id="KW-1185">Reference proteome</keyword>
<proteinExistence type="inferred from homology"/>
<dbReference type="InterPro" id="IPR052337">
    <property type="entry name" value="SAT4-like"/>
</dbReference>
<feature type="transmembrane region" description="Helical" evidence="7">
    <location>
        <begin position="113"/>
        <end position="134"/>
    </location>
</feature>
<name>A0AAE0WNN4_9PEZI</name>
<organism evidence="9 10">
    <name type="scientific">Recurvomyces mirabilis</name>
    <dbReference type="NCBI Taxonomy" id="574656"/>
    <lineage>
        <taxon>Eukaryota</taxon>
        <taxon>Fungi</taxon>
        <taxon>Dikarya</taxon>
        <taxon>Ascomycota</taxon>
        <taxon>Pezizomycotina</taxon>
        <taxon>Dothideomycetes</taxon>
        <taxon>Dothideomycetidae</taxon>
        <taxon>Mycosphaerellales</taxon>
        <taxon>Teratosphaeriaceae</taxon>
        <taxon>Recurvomyces</taxon>
    </lineage>
</organism>
<evidence type="ECO:0000313" key="9">
    <source>
        <dbReference type="EMBL" id="KAK3675109.1"/>
    </source>
</evidence>
<dbReference type="EMBL" id="JAUTXT010000016">
    <property type="protein sequence ID" value="KAK3675109.1"/>
    <property type="molecule type" value="Genomic_DNA"/>
</dbReference>
<protein>
    <recommendedName>
        <fullName evidence="8">Rhodopsin domain-containing protein</fullName>
    </recommendedName>
</protein>
<comment type="subcellular location">
    <subcellularLocation>
        <location evidence="1">Membrane</location>
        <topology evidence="1">Multi-pass membrane protein</topology>
    </subcellularLocation>
</comment>
<evidence type="ECO:0000259" key="8">
    <source>
        <dbReference type="Pfam" id="PF20684"/>
    </source>
</evidence>
<feature type="region of interest" description="Disordered" evidence="6">
    <location>
        <begin position="268"/>
        <end position="291"/>
    </location>
</feature>
<dbReference type="Proteomes" id="UP001274830">
    <property type="component" value="Unassembled WGS sequence"/>
</dbReference>
<evidence type="ECO:0000256" key="5">
    <source>
        <dbReference type="ARBA" id="ARBA00038359"/>
    </source>
</evidence>
<evidence type="ECO:0000256" key="4">
    <source>
        <dbReference type="ARBA" id="ARBA00023136"/>
    </source>
</evidence>
<feature type="compositionally biased region" description="Basic and acidic residues" evidence="6">
    <location>
        <begin position="268"/>
        <end position="280"/>
    </location>
</feature>
<keyword evidence="4 7" id="KW-0472">Membrane</keyword>
<gene>
    <name evidence="9" type="ORF">LTR78_005043</name>
</gene>
<dbReference type="AlphaFoldDB" id="A0AAE0WNN4"/>
<dbReference type="InterPro" id="IPR049326">
    <property type="entry name" value="Rhodopsin_dom_fungi"/>
</dbReference>
<comment type="caution">
    <text evidence="9">The sequence shown here is derived from an EMBL/GenBank/DDBJ whole genome shotgun (WGS) entry which is preliminary data.</text>
</comment>
<feature type="transmembrane region" description="Helical" evidence="7">
    <location>
        <begin position="163"/>
        <end position="182"/>
    </location>
</feature>
<evidence type="ECO:0000313" key="10">
    <source>
        <dbReference type="Proteomes" id="UP001274830"/>
    </source>
</evidence>
<feature type="compositionally biased region" description="Basic and acidic residues" evidence="6">
    <location>
        <begin position="383"/>
        <end position="396"/>
    </location>
</feature>
<feature type="transmembrane region" description="Helical" evidence="7">
    <location>
        <begin position="194"/>
        <end position="214"/>
    </location>
</feature>
<evidence type="ECO:0000256" key="1">
    <source>
        <dbReference type="ARBA" id="ARBA00004141"/>
    </source>
</evidence>
<evidence type="ECO:0000256" key="6">
    <source>
        <dbReference type="SAM" id="MobiDB-lite"/>
    </source>
</evidence>
<dbReference type="PANTHER" id="PTHR33048">
    <property type="entry name" value="PTH11-LIKE INTEGRAL MEMBRANE PROTEIN (AFU_ORTHOLOGUE AFUA_5G11245)"/>
    <property type="match status" value="1"/>
</dbReference>
<evidence type="ECO:0000256" key="2">
    <source>
        <dbReference type="ARBA" id="ARBA00022692"/>
    </source>
</evidence>
<dbReference type="PANTHER" id="PTHR33048:SF149">
    <property type="entry name" value="UBID FAMILY DECARBOXYLASE"/>
    <property type="match status" value="1"/>
</dbReference>
<feature type="transmembrane region" description="Helical" evidence="7">
    <location>
        <begin position="77"/>
        <end position="101"/>
    </location>
</feature>
<feature type="transmembrane region" description="Helical" evidence="7">
    <location>
        <begin position="226"/>
        <end position="248"/>
    </location>
</feature>
<evidence type="ECO:0000256" key="3">
    <source>
        <dbReference type="ARBA" id="ARBA00022989"/>
    </source>
</evidence>
<feature type="region of interest" description="Disordered" evidence="6">
    <location>
        <begin position="377"/>
        <end position="396"/>
    </location>
</feature>
<evidence type="ECO:0000256" key="7">
    <source>
        <dbReference type="SAM" id="Phobius"/>
    </source>
</evidence>
<accession>A0AAE0WNN4</accession>
<keyword evidence="3 7" id="KW-1133">Transmembrane helix</keyword>
<reference evidence="9" key="1">
    <citation type="submission" date="2023-07" db="EMBL/GenBank/DDBJ databases">
        <title>Black Yeasts Isolated from many extreme environments.</title>
        <authorList>
            <person name="Coleine C."/>
            <person name="Stajich J.E."/>
            <person name="Selbmann L."/>
        </authorList>
    </citation>
    <scope>NUCLEOTIDE SEQUENCE</scope>
    <source>
        <strain evidence="9">CCFEE 5485</strain>
    </source>
</reference>
<feature type="transmembrane region" description="Helical" evidence="7">
    <location>
        <begin position="27"/>
        <end position="49"/>
    </location>
</feature>
<comment type="similarity">
    <text evidence="5">Belongs to the SAT4 family.</text>
</comment>
<feature type="domain" description="Rhodopsin" evidence="8">
    <location>
        <begin position="19"/>
        <end position="249"/>
    </location>
</feature>